<reference evidence="2 3" key="1">
    <citation type="submission" date="2016-11" db="EMBL/GenBank/DDBJ databases">
        <authorList>
            <person name="Jaros S."/>
            <person name="Januszkiewicz K."/>
            <person name="Wedrychowicz H."/>
        </authorList>
    </citation>
    <scope>NUCLEOTIDE SEQUENCE [LARGE SCALE GENOMIC DNA]</scope>
    <source>
        <strain evidence="2 3">DSM 29431</strain>
    </source>
</reference>
<keyword evidence="1" id="KW-0812">Transmembrane</keyword>
<evidence type="ECO:0008006" key="4">
    <source>
        <dbReference type="Google" id="ProtNLM"/>
    </source>
</evidence>
<keyword evidence="3" id="KW-1185">Reference proteome</keyword>
<gene>
    <name evidence="2" type="ORF">SAMN05443551_4091</name>
</gene>
<dbReference type="Proteomes" id="UP000184221">
    <property type="component" value="Unassembled WGS sequence"/>
</dbReference>
<protein>
    <recommendedName>
        <fullName evidence="4">DUF3955 domain-containing protein</fullName>
    </recommendedName>
</protein>
<name>A0A1M5XRQ3_9RHOB</name>
<dbReference type="OrthoDB" id="7873462at2"/>
<dbReference type="STRING" id="996342.SAMN05443551_4091"/>
<evidence type="ECO:0000313" key="2">
    <source>
        <dbReference type="EMBL" id="SHI02501.1"/>
    </source>
</evidence>
<feature type="transmembrane region" description="Helical" evidence="1">
    <location>
        <begin position="9"/>
        <end position="30"/>
    </location>
</feature>
<accession>A0A1M5XRQ3</accession>
<evidence type="ECO:0000256" key="1">
    <source>
        <dbReference type="SAM" id="Phobius"/>
    </source>
</evidence>
<proteinExistence type="predicted"/>
<keyword evidence="1" id="KW-0472">Membrane</keyword>
<dbReference type="AlphaFoldDB" id="A0A1M5XRQ3"/>
<keyword evidence="1" id="KW-1133">Transmembrane helix</keyword>
<dbReference type="EMBL" id="FQXC01000008">
    <property type="protein sequence ID" value="SHI02501.1"/>
    <property type="molecule type" value="Genomic_DNA"/>
</dbReference>
<organism evidence="2 3">
    <name type="scientific">Marivita hallyeonensis</name>
    <dbReference type="NCBI Taxonomy" id="996342"/>
    <lineage>
        <taxon>Bacteria</taxon>
        <taxon>Pseudomonadati</taxon>
        <taxon>Pseudomonadota</taxon>
        <taxon>Alphaproteobacteria</taxon>
        <taxon>Rhodobacterales</taxon>
        <taxon>Roseobacteraceae</taxon>
        <taxon>Marivita</taxon>
    </lineage>
</organism>
<sequence>MTPKPILKMALGFTVLAVVCGTLEVLFFGGRLDENGVVQESLFLPLSFIFAAMAITAVVFAILRVFLK</sequence>
<evidence type="ECO:0000313" key="3">
    <source>
        <dbReference type="Proteomes" id="UP000184221"/>
    </source>
</evidence>
<feature type="transmembrane region" description="Helical" evidence="1">
    <location>
        <begin position="42"/>
        <end position="67"/>
    </location>
</feature>